<sequence>MSGHWFWNFSFGLLGFLLYFFLSIEKKQPLQLIIQSLLVFIILFFIMYIIRYLWSIGINKPEKPNEEVTEEEVKIDSEKELVTLTKQLEKEDMEKVVSFIRNQIQKDRNA</sequence>
<feature type="transmembrane region" description="Helical" evidence="1">
    <location>
        <begin position="6"/>
        <end position="24"/>
    </location>
</feature>
<proteinExistence type="predicted"/>
<accession>A0A285D1K7</accession>
<keyword evidence="1" id="KW-0812">Transmembrane</keyword>
<evidence type="ECO:0000256" key="1">
    <source>
        <dbReference type="SAM" id="Phobius"/>
    </source>
</evidence>
<name>A0A285D1K7_9BACI</name>
<evidence type="ECO:0000313" key="3">
    <source>
        <dbReference type="Proteomes" id="UP000219546"/>
    </source>
</evidence>
<feature type="transmembrane region" description="Helical" evidence="1">
    <location>
        <begin position="36"/>
        <end position="54"/>
    </location>
</feature>
<reference evidence="2 3" key="1">
    <citation type="submission" date="2017-08" db="EMBL/GenBank/DDBJ databases">
        <authorList>
            <person name="de Groot N.N."/>
        </authorList>
    </citation>
    <scope>NUCLEOTIDE SEQUENCE [LARGE SCALE GENOMIC DNA]</scope>
    <source>
        <strain evidence="2 3">JC228</strain>
    </source>
</reference>
<gene>
    <name evidence="2" type="ORF">SAMN05877753_107189</name>
</gene>
<dbReference type="AlphaFoldDB" id="A0A285D1K7"/>
<dbReference type="Proteomes" id="UP000219546">
    <property type="component" value="Unassembled WGS sequence"/>
</dbReference>
<keyword evidence="3" id="KW-1185">Reference proteome</keyword>
<keyword evidence="1" id="KW-1133">Transmembrane helix</keyword>
<protein>
    <submittedName>
        <fullName evidence="2">Uncharacterized protein</fullName>
    </submittedName>
</protein>
<organism evidence="2 3">
    <name type="scientific">Bacillus oleivorans</name>
    <dbReference type="NCBI Taxonomy" id="1448271"/>
    <lineage>
        <taxon>Bacteria</taxon>
        <taxon>Bacillati</taxon>
        <taxon>Bacillota</taxon>
        <taxon>Bacilli</taxon>
        <taxon>Bacillales</taxon>
        <taxon>Bacillaceae</taxon>
        <taxon>Bacillus</taxon>
    </lineage>
</organism>
<dbReference type="RefSeq" id="WP_097159612.1">
    <property type="nucleotide sequence ID" value="NZ_JBEPMQ010000007.1"/>
</dbReference>
<dbReference type="EMBL" id="OAOP01000007">
    <property type="protein sequence ID" value="SNX73717.1"/>
    <property type="molecule type" value="Genomic_DNA"/>
</dbReference>
<evidence type="ECO:0000313" key="2">
    <source>
        <dbReference type="EMBL" id="SNX73717.1"/>
    </source>
</evidence>
<keyword evidence="1" id="KW-0472">Membrane</keyword>